<evidence type="ECO:0000256" key="4">
    <source>
        <dbReference type="ARBA" id="ARBA00014878"/>
    </source>
</evidence>
<feature type="region of interest" description="Disordered" evidence="8">
    <location>
        <begin position="42"/>
        <end position="69"/>
    </location>
</feature>
<dbReference type="Pfam" id="PF22788">
    <property type="entry name" value="COP9_hel_rpt"/>
    <property type="match status" value="1"/>
</dbReference>
<gene>
    <name evidence="11" type="ORF">EX895_006280</name>
</gene>
<evidence type="ECO:0000256" key="6">
    <source>
        <dbReference type="ARBA" id="ARBA00022790"/>
    </source>
</evidence>
<protein>
    <recommendedName>
        <fullName evidence="4">COP9 signalosome complex subunit 3</fullName>
    </recommendedName>
</protein>
<reference evidence="11 12" key="1">
    <citation type="submission" date="2019-05" db="EMBL/GenBank/DDBJ databases">
        <title>Sporisorium graminicola CBS 10092 draft sequencing and annotation.</title>
        <authorList>
            <person name="Solano-Gonzalez S."/>
            <person name="Caddick M.X."/>
            <person name="Darby A."/>
        </authorList>
    </citation>
    <scope>NUCLEOTIDE SEQUENCE [LARGE SCALE GENOMIC DNA]</scope>
    <source>
        <strain evidence="11 12">CBS 10092</strain>
    </source>
</reference>
<organism evidence="11 12">
    <name type="scientific">Sporisorium graminicola</name>
    <dbReference type="NCBI Taxonomy" id="280036"/>
    <lineage>
        <taxon>Eukaryota</taxon>
        <taxon>Fungi</taxon>
        <taxon>Dikarya</taxon>
        <taxon>Basidiomycota</taxon>
        <taxon>Ustilaginomycotina</taxon>
        <taxon>Ustilaginomycetes</taxon>
        <taxon>Ustilaginales</taxon>
        <taxon>Ustilaginaceae</taxon>
        <taxon>Sporisorium</taxon>
    </lineage>
</organism>
<dbReference type="AlphaFoldDB" id="A0A4U7KLU4"/>
<dbReference type="PANTHER" id="PTHR10758:SF1">
    <property type="entry name" value="COP9 SIGNALOSOME COMPLEX SUBUNIT 3"/>
    <property type="match status" value="1"/>
</dbReference>
<evidence type="ECO:0000313" key="12">
    <source>
        <dbReference type="Proteomes" id="UP000306050"/>
    </source>
</evidence>
<dbReference type="Pfam" id="PF01399">
    <property type="entry name" value="PCI"/>
    <property type="match status" value="1"/>
</dbReference>
<dbReference type="InterPro" id="IPR055089">
    <property type="entry name" value="COP9_N"/>
</dbReference>
<evidence type="ECO:0000256" key="7">
    <source>
        <dbReference type="ARBA" id="ARBA00023242"/>
    </source>
</evidence>
<dbReference type="RefSeq" id="XP_029737185.1">
    <property type="nucleotide sequence ID" value="XM_029886872.1"/>
</dbReference>
<keyword evidence="7" id="KW-0539">Nucleus</keyword>
<evidence type="ECO:0000259" key="9">
    <source>
        <dbReference type="Pfam" id="PF01399"/>
    </source>
</evidence>
<evidence type="ECO:0000256" key="8">
    <source>
        <dbReference type="SAM" id="MobiDB-lite"/>
    </source>
</evidence>
<evidence type="ECO:0000256" key="3">
    <source>
        <dbReference type="ARBA" id="ARBA00007084"/>
    </source>
</evidence>
<comment type="subcellular location">
    <subcellularLocation>
        <location evidence="2">Cytoplasm</location>
    </subcellularLocation>
    <subcellularLocation>
        <location evidence="1">Nucleus</location>
    </subcellularLocation>
</comment>
<dbReference type="PANTHER" id="PTHR10758">
    <property type="entry name" value="26S PROTEASOME NON-ATPASE REGULATORY SUBUNIT 3/COP9 SIGNALOSOME COMPLEX SUBUNIT 3"/>
    <property type="match status" value="1"/>
</dbReference>
<keyword evidence="5" id="KW-0963">Cytoplasm</keyword>
<dbReference type="InterPro" id="IPR050756">
    <property type="entry name" value="CSN3"/>
</dbReference>
<comment type="caution">
    <text evidence="11">The sequence shown here is derived from an EMBL/GenBank/DDBJ whole genome shotgun (WGS) entry which is preliminary data.</text>
</comment>
<evidence type="ECO:0000256" key="2">
    <source>
        <dbReference type="ARBA" id="ARBA00004496"/>
    </source>
</evidence>
<evidence type="ECO:0000313" key="11">
    <source>
        <dbReference type="EMBL" id="TKY85200.1"/>
    </source>
</evidence>
<dbReference type="GO" id="GO:0005737">
    <property type="term" value="C:cytoplasm"/>
    <property type="evidence" value="ECO:0007669"/>
    <property type="project" value="UniProtKB-SubCell"/>
</dbReference>
<evidence type="ECO:0000256" key="5">
    <source>
        <dbReference type="ARBA" id="ARBA00022490"/>
    </source>
</evidence>
<dbReference type="InterPro" id="IPR000717">
    <property type="entry name" value="PCI_dom"/>
</dbReference>
<name>A0A4U7KLU4_9BASI</name>
<dbReference type="GO" id="GO:0006511">
    <property type="term" value="P:ubiquitin-dependent protein catabolic process"/>
    <property type="evidence" value="ECO:0007669"/>
    <property type="project" value="TreeGrafter"/>
</dbReference>
<dbReference type="GeneID" id="40729175"/>
<sequence length="493" mass="53720">MTIPLLTSIEDALALILDCSANLARVQSSLLPALRKLSSNASADAESNARSGPSSSRTHTPSSSGSSASETILCQPIEGNIDPLSALDPAVHSLGMLYILAARATHSASSTDNATILLPHITAFVQRFDLAQVQLAGDKLTQLAASFSSLGDRVTNPESALQLLQALASRFLSKPESITTLHPLLAYQYLKTARYAEAATMLIDHPLIDADTTITPLTQSDVLQYFYYAALIYIKLERLHDAIDALETCISSPAVAISAIHMDAYKKLVLVQLLADGKTSPVPQYTPQAITRSFKQLAQPYASFSSAYERSDALSADEVFRIADEKRDAFEKDRNVGLVRRCLALHRQHRIQRLAKLYSALSLNDIAERIGVQGADAVQSVYSDVQNIVRKGWIHANLAPPASTPSTAPDAVSGDWVIRFDTYGGDAYTSTTTISLLEDKIRTAKQWQTLLQQRDRQVEKSQAYLTRGLKVRDARTVGADAYSGADEFDDTDY</sequence>
<dbReference type="KEGG" id="sgra:EX895_006280"/>
<dbReference type="Proteomes" id="UP000306050">
    <property type="component" value="Chromosome SGRAM_8"/>
</dbReference>
<feature type="domain" description="PCI" evidence="9">
    <location>
        <begin position="327"/>
        <end position="398"/>
    </location>
</feature>
<keyword evidence="12" id="KW-1185">Reference proteome</keyword>
<dbReference type="EMBL" id="SRRM01000021">
    <property type="protein sequence ID" value="TKY85200.1"/>
    <property type="molecule type" value="Genomic_DNA"/>
</dbReference>
<feature type="domain" description="COP9 signalosome complex subunit 3 N-terminal helical repeats" evidence="10">
    <location>
        <begin position="83"/>
        <end position="290"/>
    </location>
</feature>
<dbReference type="OrthoDB" id="29061at2759"/>
<keyword evidence="6" id="KW-0736">Signalosome</keyword>
<accession>A0A4U7KLU4</accession>
<evidence type="ECO:0000259" key="10">
    <source>
        <dbReference type="Pfam" id="PF22788"/>
    </source>
</evidence>
<comment type="similarity">
    <text evidence="3">Belongs to the CSN3 family.</text>
</comment>
<proteinExistence type="inferred from homology"/>
<evidence type="ECO:0000256" key="1">
    <source>
        <dbReference type="ARBA" id="ARBA00004123"/>
    </source>
</evidence>
<dbReference type="GO" id="GO:0008180">
    <property type="term" value="C:COP9 signalosome"/>
    <property type="evidence" value="ECO:0007669"/>
    <property type="project" value="UniProtKB-KW"/>
</dbReference>